<evidence type="ECO:0000256" key="2">
    <source>
        <dbReference type="ARBA" id="ARBA00022723"/>
    </source>
</evidence>
<feature type="transmembrane region" description="Helical" evidence="5">
    <location>
        <begin position="78"/>
        <end position="105"/>
    </location>
</feature>
<feature type="region of interest" description="Disordered" evidence="4">
    <location>
        <begin position="957"/>
        <end position="977"/>
    </location>
</feature>
<feature type="transmembrane region" description="Helical" evidence="5">
    <location>
        <begin position="718"/>
        <end position="736"/>
    </location>
</feature>
<dbReference type="Gene3D" id="1.20.120.50">
    <property type="entry name" value="Hemerythrin-like"/>
    <property type="match status" value="1"/>
</dbReference>
<evidence type="ECO:0000313" key="8">
    <source>
        <dbReference type="Proteomes" id="UP001141327"/>
    </source>
</evidence>
<organism evidence="7 8">
    <name type="scientific">Paratrimastix pyriformis</name>
    <dbReference type="NCBI Taxonomy" id="342808"/>
    <lineage>
        <taxon>Eukaryota</taxon>
        <taxon>Metamonada</taxon>
        <taxon>Preaxostyla</taxon>
        <taxon>Paratrimastigidae</taxon>
        <taxon>Paratrimastix</taxon>
    </lineage>
</organism>
<feature type="transmembrane region" description="Helical" evidence="5">
    <location>
        <begin position="223"/>
        <end position="241"/>
    </location>
</feature>
<comment type="caution">
    <text evidence="7">The sequence shown here is derived from an EMBL/GenBank/DDBJ whole genome shotgun (WGS) entry which is preliminary data.</text>
</comment>
<feature type="transmembrane region" description="Helical" evidence="5">
    <location>
        <begin position="1666"/>
        <end position="1687"/>
    </location>
</feature>
<dbReference type="CDD" id="cd12107">
    <property type="entry name" value="Hemerythrin"/>
    <property type="match status" value="1"/>
</dbReference>
<gene>
    <name evidence="7" type="ORF">PAPYR_4454</name>
</gene>
<feature type="region of interest" description="Disordered" evidence="4">
    <location>
        <begin position="1098"/>
        <end position="1219"/>
    </location>
</feature>
<sequence>MSSFEEACFNLFWVSTKENDFFSKLVLWCYIWQFLQYAAPSFSEAVSWRWNVAGGDVTQTVTTVWRVITLQIFSTNPILLWSSFGVVALLVATTLIDAFVVVFLFRHERVFLFPIRLLRTLSVSISTFLFMPCLGLLLSVTSPAVALDGRWEFPGLIGTVLSLAVVAAFLPLDALASAFMFAPCPKPKQALGRPNAHFDLLLLGGKLIVVALTKYWASDDRTVQLALQFVTILLLTLICIWGQPYFRMATNMMFAGGLAILATFSICACVVSAAGSDAVVLCLVFPVAVAAAAIAASLSASLAARNASTALRARSLWLYRPGQPLHLLPVTRAGLSAVPTPVDMLDGFNDPAPTAVAASATQLMRSSGASARPADGGLDLLLTSGDEPAAKDGAALTHEEALLQQKLARTVRRYRSAIDVDRATRFLLSKRYRTKQHIAYADRIYQHALRSKHLRYDAGLYVRYALFQLAFMKDPTRASSLIAKAAALSPSLEYRFLIYGNLKDSEASAVDAHVPHPPIALAQVAAKDTVMTMLATKKNTAEAERYHRKVRRHMKDAWGLLLMPHVDVQLLQRELNEAMTAADKAEAAYVLLLEQNPNSIAILRSFGALQQEFYGNEALAESLFLRADVFEEERSKRHPGGDTDSVSMASTSKGSRSSKQRNNETFEDEIHTKSVVSPPPIRRPTHRVPIFTFSAFFSPPRPCRKTTVPFYCRPGPQVTLLLLLCGVAVLAVMLVARENLLKMADQTAVIQSISEVASDAIRITSLLHLAPVYLNRAAGTMGTAPVGLAGTLVLSLAELLATVDRSIAKLRHVYETAVDPRMGIWQVDARMLLSDMICLILDKASAIRDAIAEGIYWRDTDLRNMLFLFDNVPAALFRQLVTVAQDYLLESTASQLYVQTVVPAVGGSVAALVFLVGLLRVLAIIGELKRARGTPSPSSCTYPRTLHQRLRMVVSGDDGDEQTDLASVDERTGRSSPRHVLSAANSQTSVLTAQPGGGGPAIVSSGSTSALVSSAVFSAGPTATNMIPSASAPILAEPGSARSFAMQLPHPPSMPSIATIPSLPSLALGKSVPPALAALPEEPPPGPFSPAQFSVQLTTRPRRNSQGAVPLWGGRSRMGLPVPSEEQGSDEADDEPGRPTEPCLVTPDVLPPAEDPNHPCIIGSPSHELPPLIPPRQLSPQPSSDMDGSPSLPCLTPPPPGALPFSPASSPFLSASSAPSSPLPGAFAAALYAPSPLQFPLPRPMSMPLTPDLLDALTGLVPAPLPAITVPLPLVAGPGVGVAPISPVGAPYGAGAWPLTRHSSLGSQQEETPPNVTTPPSATGESATDSIQAVSRLSGPRSTHSLHSQADSAEVRSLGALGAPPKLDMHADPPGPPLHEDSKPSLGDGGDHEDEAARAVDELAAAEVARQMTRISVLPFSTLRNLLVGVALFCVVIMAVLCASMLLLGANQGFAHDITASALREAVLHQVHFSAQQLFLNLSACTLAASITGQRPVSPPLDLCEYGEFRSDRNTVRAQLEDYVEVFTGLHCLIRYGYGQCNLTAIQGHPLLGVLRPPGAIDPTSQRARIMYDETTCLMGNTTICRLYPDRLRLSTATFSLNALVFAYAEQAHTMVSMTDRDLLTGIATLDRMTRSMIYDLDGGCSIANDASSSNAVNTLSADANVLGYMMLALLAVLPLIYGVVLARPLLRMGRESLVTERIISLVPSESKHSMLLDWQRTEPVGVRGVDDQHRRLSEYAAQLTSSVIAGHDRTTLHRLLELLDRFLRHHSAYEMRLARRYQMTPEDVQAHEADHARIMAMVCRFLNSALGPPLAANSADRWTSFGWLASVGQVTKAQGDLKVSSDLLLFVKAFARTVPEHIRRHDAPLGRWVATKGTAPGTHHKVHFPAPPDDA</sequence>
<feature type="transmembrane region" description="Helical" evidence="5">
    <location>
        <begin position="280"/>
        <end position="304"/>
    </location>
</feature>
<keyword evidence="5" id="KW-0472">Membrane</keyword>
<proteinExistence type="inferred from homology"/>
<comment type="similarity">
    <text evidence="1">Belongs to the hemerythrin family.</text>
</comment>
<dbReference type="EMBL" id="JAPMOS010000018">
    <property type="protein sequence ID" value="KAJ4459694.1"/>
    <property type="molecule type" value="Genomic_DNA"/>
</dbReference>
<feature type="compositionally biased region" description="Polar residues" evidence="4">
    <location>
        <begin position="1301"/>
        <end position="1351"/>
    </location>
</feature>
<feature type="compositionally biased region" description="Polar residues" evidence="4">
    <location>
        <begin position="644"/>
        <end position="657"/>
    </location>
</feature>
<feature type="region of interest" description="Disordered" evidence="4">
    <location>
        <begin position="1299"/>
        <end position="1395"/>
    </location>
</feature>
<feature type="transmembrane region" description="Helical" evidence="5">
    <location>
        <begin position="896"/>
        <end position="922"/>
    </location>
</feature>
<feature type="transmembrane region" description="Helical" evidence="5">
    <location>
        <begin position="777"/>
        <end position="801"/>
    </location>
</feature>
<keyword evidence="5" id="KW-0812">Transmembrane</keyword>
<evidence type="ECO:0000256" key="4">
    <source>
        <dbReference type="SAM" id="MobiDB-lite"/>
    </source>
</evidence>
<feature type="domain" description="TmcB/TmcC TPR repeats" evidence="6">
    <location>
        <begin position="527"/>
        <end position="636"/>
    </location>
</feature>
<dbReference type="Proteomes" id="UP001141327">
    <property type="component" value="Unassembled WGS sequence"/>
</dbReference>
<dbReference type="InterPro" id="IPR057352">
    <property type="entry name" value="TPR_TmcB/C"/>
</dbReference>
<keyword evidence="3" id="KW-0408">Iron</keyword>
<feature type="transmembrane region" description="Helical" evidence="5">
    <location>
        <begin position="253"/>
        <end position="274"/>
    </location>
</feature>
<evidence type="ECO:0000256" key="1">
    <source>
        <dbReference type="ARBA" id="ARBA00010587"/>
    </source>
</evidence>
<keyword evidence="2" id="KW-0479">Metal-binding</keyword>
<dbReference type="InterPro" id="IPR035938">
    <property type="entry name" value="Hemerythrin-like_sf"/>
</dbReference>
<accession>A0ABQ8UQS0</accession>
<keyword evidence="8" id="KW-1185">Reference proteome</keyword>
<dbReference type="PANTHER" id="PTHR31600">
    <property type="entry name" value="TINY MACROCYSTS PROTEIN B-RELATED"/>
    <property type="match status" value="1"/>
</dbReference>
<dbReference type="SUPFAM" id="SSF47188">
    <property type="entry name" value="Hemerythrin-like"/>
    <property type="match status" value="1"/>
</dbReference>
<feature type="region of interest" description="Disordered" evidence="4">
    <location>
        <begin position="634"/>
        <end position="679"/>
    </location>
</feature>
<protein>
    <recommendedName>
        <fullName evidence="6">TmcB/TmcC TPR repeats domain-containing protein</fullName>
    </recommendedName>
</protein>
<evidence type="ECO:0000259" key="6">
    <source>
        <dbReference type="Pfam" id="PF25474"/>
    </source>
</evidence>
<feature type="compositionally biased region" description="Polar residues" evidence="4">
    <location>
        <begin position="1098"/>
        <end position="1107"/>
    </location>
</feature>
<feature type="transmembrane region" description="Helical" evidence="5">
    <location>
        <begin position="160"/>
        <end position="184"/>
    </location>
</feature>
<dbReference type="Pfam" id="PF25474">
    <property type="entry name" value="TPR_TmcB"/>
    <property type="match status" value="1"/>
</dbReference>
<feature type="compositionally biased region" description="Basic and acidic residues" evidence="4">
    <location>
        <begin position="661"/>
        <end position="672"/>
    </location>
</feature>
<dbReference type="InterPro" id="IPR012827">
    <property type="entry name" value="Hemerythrin_metal-bd"/>
</dbReference>
<feature type="compositionally biased region" description="Low complexity" evidence="4">
    <location>
        <begin position="1203"/>
        <end position="1219"/>
    </location>
</feature>
<evidence type="ECO:0000256" key="3">
    <source>
        <dbReference type="ARBA" id="ARBA00023004"/>
    </source>
</evidence>
<feature type="transmembrane region" description="Helical" evidence="5">
    <location>
        <begin position="1426"/>
        <end position="1448"/>
    </location>
</feature>
<evidence type="ECO:0000256" key="5">
    <source>
        <dbReference type="SAM" id="Phobius"/>
    </source>
</evidence>
<dbReference type="PANTHER" id="PTHR31600:SF2">
    <property type="entry name" value="GAMETE ENRICHED GENE 10 PROTEIN-RELATED"/>
    <property type="match status" value="1"/>
</dbReference>
<reference evidence="7" key="1">
    <citation type="journal article" date="2022" name="bioRxiv">
        <title>Genomics of Preaxostyla Flagellates Illuminates Evolutionary Transitions and the Path Towards Mitochondrial Loss.</title>
        <authorList>
            <person name="Novak L.V.F."/>
            <person name="Treitli S.C."/>
            <person name="Pyrih J."/>
            <person name="Halakuc P."/>
            <person name="Pipaliya S.V."/>
            <person name="Vacek V."/>
            <person name="Brzon O."/>
            <person name="Soukal P."/>
            <person name="Eme L."/>
            <person name="Dacks J.B."/>
            <person name="Karnkowska A."/>
            <person name="Elias M."/>
            <person name="Hampl V."/>
        </authorList>
    </citation>
    <scope>NUCLEOTIDE SEQUENCE</scope>
    <source>
        <strain evidence="7">RCP-MX</strain>
    </source>
</reference>
<evidence type="ECO:0000313" key="7">
    <source>
        <dbReference type="EMBL" id="KAJ4459694.1"/>
    </source>
</evidence>
<feature type="transmembrane region" description="Helical" evidence="5">
    <location>
        <begin position="196"/>
        <end position="217"/>
    </location>
</feature>
<dbReference type="InterPro" id="IPR052994">
    <property type="entry name" value="Tiny_macrocysts_regulators"/>
</dbReference>
<name>A0ABQ8UQS0_9EUKA</name>
<keyword evidence="5" id="KW-1133">Transmembrane helix</keyword>
<feature type="transmembrane region" description="Helical" evidence="5">
    <location>
        <begin position="117"/>
        <end position="140"/>
    </location>
</feature>